<comment type="caution">
    <text evidence="1">The sequence shown here is derived from an EMBL/GenBank/DDBJ whole genome shotgun (WGS) entry which is preliminary data.</text>
</comment>
<dbReference type="PANTHER" id="PTHR31118:SF12">
    <property type="entry name" value="CYCLASE-LIKE PROTEIN 2"/>
    <property type="match status" value="1"/>
</dbReference>
<evidence type="ECO:0000313" key="2">
    <source>
        <dbReference type="Proteomes" id="UP000234847"/>
    </source>
</evidence>
<gene>
    <name evidence="1" type="ORF">CYJ95_04570</name>
</gene>
<name>A0AAX0VL59_MICLU</name>
<dbReference type="AlphaFoldDB" id="A0AAX0VL59"/>
<dbReference type="GO" id="GO:0019441">
    <property type="term" value="P:L-tryptophan catabolic process to kynurenine"/>
    <property type="evidence" value="ECO:0007669"/>
    <property type="project" value="InterPro"/>
</dbReference>
<dbReference type="InterPro" id="IPR007325">
    <property type="entry name" value="KFase/CYL"/>
</dbReference>
<sequence length="220" mass="22760">MPVYPGDPGVRIRPALTVAQDGVAVMALEIGSHAGTHVDAPCHTVPGGRTVEGLTWDELCGDTLVLGLAGLAPGEPISAARLAPLLPGTDAQTPARLLLATGWDRHWRDGLLRARHPFLTGEAAAMLWDRGIRLLGVDMLSPDPTGLAGEPDLPAHAAFLGGDGIIVENLVGLDALRPAGAAPRADWSARLRLEVHPLPLAGGDGSPARVLAWPTSGGTR</sequence>
<dbReference type="Pfam" id="PF04199">
    <property type="entry name" value="Cyclase"/>
    <property type="match status" value="1"/>
</dbReference>
<dbReference type="Gene3D" id="3.50.30.50">
    <property type="entry name" value="Putative cyclase"/>
    <property type="match status" value="1"/>
</dbReference>
<dbReference type="GO" id="GO:0004061">
    <property type="term" value="F:arylformamidase activity"/>
    <property type="evidence" value="ECO:0007669"/>
    <property type="project" value="InterPro"/>
</dbReference>
<proteinExistence type="predicted"/>
<organism evidence="1 2">
    <name type="scientific">Micrococcus luteus</name>
    <name type="common">Micrococcus lysodeikticus</name>
    <dbReference type="NCBI Taxonomy" id="1270"/>
    <lineage>
        <taxon>Bacteria</taxon>
        <taxon>Bacillati</taxon>
        <taxon>Actinomycetota</taxon>
        <taxon>Actinomycetes</taxon>
        <taxon>Micrococcales</taxon>
        <taxon>Micrococcaceae</taxon>
        <taxon>Micrococcus</taxon>
    </lineage>
</organism>
<dbReference type="EMBL" id="PKJT01000003">
    <property type="protein sequence ID" value="PKZ82474.1"/>
    <property type="molecule type" value="Genomic_DNA"/>
</dbReference>
<dbReference type="SUPFAM" id="SSF102198">
    <property type="entry name" value="Putative cyclase"/>
    <property type="match status" value="1"/>
</dbReference>
<dbReference type="Proteomes" id="UP000234847">
    <property type="component" value="Unassembled WGS sequence"/>
</dbReference>
<dbReference type="PANTHER" id="PTHR31118">
    <property type="entry name" value="CYCLASE-LIKE PROTEIN 2"/>
    <property type="match status" value="1"/>
</dbReference>
<protein>
    <recommendedName>
        <fullName evidence="3">Cyclase family protein</fullName>
    </recommendedName>
</protein>
<evidence type="ECO:0000313" key="1">
    <source>
        <dbReference type="EMBL" id="PKZ82474.1"/>
    </source>
</evidence>
<dbReference type="InterPro" id="IPR037175">
    <property type="entry name" value="KFase_sf"/>
</dbReference>
<reference evidence="1 2" key="1">
    <citation type="submission" date="2017-12" db="EMBL/GenBank/DDBJ databases">
        <title>Phylogenetic diversity of female urinary microbiome.</title>
        <authorList>
            <person name="Thomas-White K."/>
            <person name="Wolfe A.J."/>
        </authorList>
    </citation>
    <scope>NUCLEOTIDE SEQUENCE [LARGE SCALE GENOMIC DNA]</scope>
    <source>
        <strain evidence="1 2">UMB0038</strain>
    </source>
</reference>
<accession>A0AAX0VL59</accession>
<evidence type="ECO:0008006" key="3">
    <source>
        <dbReference type="Google" id="ProtNLM"/>
    </source>
</evidence>